<keyword evidence="3" id="KW-1185">Reference proteome</keyword>
<feature type="region of interest" description="Disordered" evidence="1">
    <location>
        <begin position="590"/>
        <end position="610"/>
    </location>
</feature>
<dbReference type="Proteomes" id="UP000436088">
    <property type="component" value="Unassembled WGS sequence"/>
</dbReference>
<comment type="caution">
    <text evidence="2">The sequence shown here is derived from an EMBL/GenBank/DDBJ whole genome shotgun (WGS) entry which is preliminary data.</text>
</comment>
<accession>A0A6A3CPM8</accession>
<dbReference type="EMBL" id="VEPZ02000199">
    <property type="protein sequence ID" value="KAE8730826.1"/>
    <property type="molecule type" value="Genomic_DNA"/>
</dbReference>
<organism evidence="2 3">
    <name type="scientific">Hibiscus syriacus</name>
    <name type="common">Rose of Sharon</name>
    <dbReference type="NCBI Taxonomy" id="106335"/>
    <lineage>
        <taxon>Eukaryota</taxon>
        <taxon>Viridiplantae</taxon>
        <taxon>Streptophyta</taxon>
        <taxon>Embryophyta</taxon>
        <taxon>Tracheophyta</taxon>
        <taxon>Spermatophyta</taxon>
        <taxon>Magnoliopsida</taxon>
        <taxon>eudicotyledons</taxon>
        <taxon>Gunneridae</taxon>
        <taxon>Pentapetalae</taxon>
        <taxon>rosids</taxon>
        <taxon>malvids</taxon>
        <taxon>Malvales</taxon>
        <taxon>Malvaceae</taxon>
        <taxon>Malvoideae</taxon>
        <taxon>Hibiscus</taxon>
    </lineage>
</organism>
<gene>
    <name evidence="2" type="ORF">F3Y22_tig00002866pilonHSYRG00010</name>
</gene>
<evidence type="ECO:0000256" key="1">
    <source>
        <dbReference type="SAM" id="MobiDB-lite"/>
    </source>
</evidence>
<name>A0A6A3CPM8_HIBSY</name>
<feature type="compositionally biased region" description="Basic and acidic residues" evidence="1">
    <location>
        <begin position="209"/>
        <end position="225"/>
    </location>
</feature>
<feature type="compositionally biased region" description="Low complexity" evidence="1">
    <location>
        <begin position="593"/>
        <end position="606"/>
    </location>
</feature>
<feature type="region of interest" description="Disordered" evidence="1">
    <location>
        <begin position="251"/>
        <end position="273"/>
    </location>
</feature>
<protein>
    <submittedName>
        <fullName evidence="2">Uncharacterized protein</fullName>
    </submittedName>
</protein>
<feature type="region of interest" description="Disordered" evidence="1">
    <location>
        <begin position="68"/>
        <end position="98"/>
    </location>
</feature>
<feature type="compositionally biased region" description="Basic and acidic residues" evidence="1">
    <location>
        <begin position="251"/>
        <end position="267"/>
    </location>
</feature>
<reference evidence="2" key="1">
    <citation type="submission" date="2019-09" db="EMBL/GenBank/DDBJ databases">
        <title>Draft genome information of white flower Hibiscus syriacus.</title>
        <authorList>
            <person name="Kim Y.-M."/>
        </authorList>
    </citation>
    <scope>NUCLEOTIDE SEQUENCE [LARGE SCALE GENOMIC DNA]</scope>
    <source>
        <strain evidence="2">YM2019G1</strain>
    </source>
</reference>
<evidence type="ECO:0000313" key="2">
    <source>
        <dbReference type="EMBL" id="KAE8730826.1"/>
    </source>
</evidence>
<proteinExistence type="predicted"/>
<dbReference type="AlphaFoldDB" id="A0A6A3CPM8"/>
<dbReference type="PANTHER" id="PTHR34461:SF4">
    <property type="entry name" value="OS01G0101800 PROTEIN"/>
    <property type="match status" value="1"/>
</dbReference>
<dbReference type="PANTHER" id="PTHR34461">
    <property type="entry name" value="EXPRESSED PROTEIN"/>
    <property type="match status" value="1"/>
</dbReference>
<evidence type="ECO:0000313" key="3">
    <source>
        <dbReference type="Proteomes" id="UP000436088"/>
    </source>
</evidence>
<sequence length="797" mass="87475">MELDVARQLIQLCEKYIDDKGQTKEETDEIRSNRRWNNRYPFDEEEDEDLRPRKKRSRFTAIGQVNLEPTPSAAENTKICDPFSRNPEKSSPLEDSVGCDLSSVSIKDLRLRRVFSPSSNDGVFRNCLVDAHNLGKSELAVKILGDVENLGKSELAGNCSDDAENLGKSLLAGECLDDAENLGKSLLAGDCLDDAENLGKGELSGNCLDGRKEKSGNGDFRKSEMSNEELVQSTPPDAEIVGVEQVGVRNEGEKIKKEKGSPEERNETNYSTKSIRRPCSRVKLFKAPVSFSLKRLLPYLTDINKECPGSLIMVRCPKTEKGLEEKQLLGSNVEEALGDKSVATGSFTSLVNGGIKKFELQVSTEDQNSNCLKNYSSSTIEDSHFTGKFTGVLPNDKTLADDGEVAKTNVESPCNVQVLNWKFSPVNDYNEVTKNYNEEMKQSEIEDNDTETDDSRGIGVDCLSQGTNLDGEKLKNGAFHRNVVTQVLRTSWSQTSSCVRSYVKSRVLSVIEGASGRTCSVEQYTGDGIRVPVTEATAIGCSSNDKLTRSPPKQLAGSLLIPDSQQEHASVIKHAALDANQKLETSPNHVVEPSAMSSSPLISSGPFQREEESKSVSCRLTFEAEGDTTKSTAKCANHVKLIEADCSGEASLPIGLPIVSLEKGILKRNPPECRGICSCLNCTSFRLHAERAFEFSRNQMQDAEEVALDLIKELLFLRNVLEKSASGSNDQSSISINEVTDACKKASEAEERAKALLGEMNYDLNIHCRIPCGLRPSVRFANYVEEQIIPIADSSNK</sequence>
<feature type="region of interest" description="Disordered" evidence="1">
    <location>
        <begin position="203"/>
        <end position="234"/>
    </location>
</feature>